<evidence type="ECO:0000313" key="2">
    <source>
        <dbReference type="Proteomes" id="UP000298663"/>
    </source>
</evidence>
<sequence length="151" mass="17183">MTTVFEAFKKHDASDKDVTIIRGNVAIIKEKFKALSSNAKEGMKTWASASKLWNPEDALQGINVPVKELEVYTERIVAATEAREEFFDFFSSMSSATTTEVNNRKKITTTKKIPTNRIRTSDLRISDEHYSPPLYQLSYGWIQLWDAVEAT</sequence>
<accession>A0A4U5MCR7</accession>
<evidence type="ECO:0000313" key="1">
    <source>
        <dbReference type="EMBL" id="TKR66917.1"/>
    </source>
</evidence>
<proteinExistence type="predicted"/>
<dbReference type="EMBL" id="AZBU02000008">
    <property type="protein sequence ID" value="TKR66917.1"/>
    <property type="molecule type" value="Genomic_DNA"/>
</dbReference>
<protein>
    <submittedName>
        <fullName evidence="1">Uncharacterized protein</fullName>
    </submittedName>
</protein>
<keyword evidence="2" id="KW-1185">Reference proteome</keyword>
<reference evidence="1 2" key="2">
    <citation type="journal article" date="2019" name="G3 (Bethesda)">
        <title>Hybrid Assembly of the Genome of the Entomopathogenic Nematode Steinernema carpocapsae Identifies the X-Chromosome.</title>
        <authorList>
            <person name="Serra L."/>
            <person name="Macchietto M."/>
            <person name="Macias-Munoz A."/>
            <person name="McGill C.J."/>
            <person name="Rodriguez I.M."/>
            <person name="Rodriguez B."/>
            <person name="Murad R."/>
            <person name="Mortazavi A."/>
        </authorList>
    </citation>
    <scope>NUCLEOTIDE SEQUENCE [LARGE SCALE GENOMIC DNA]</scope>
    <source>
        <strain evidence="1 2">ALL</strain>
    </source>
</reference>
<dbReference type="AlphaFoldDB" id="A0A4U5MCR7"/>
<dbReference type="Proteomes" id="UP000298663">
    <property type="component" value="Unassembled WGS sequence"/>
</dbReference>
<reference evidence="1 2" key="1">
    <citation type="journal article" date="2015" name="Genome Biol.">
        <title>Comparative genomics of Steinernema reveals deeply conserved gene regulatory networks.</title>
        <authorList>
            <person name="Dillman A.R."/>
            <person name="Macchietto M."/>
            <person name="Porter C.F."/>
            <person name="Rogers A."/>
            <person name="Williams B."/>
            <person name="Antoshechkin I."/>
            <person name="Lee M.M."/>
            <person name="Goodwin Z."/>
            <person name="Lu X."/>
            <person name="Lewis E.E."/>
            <person name="Goodrich-Blair H."/>
            <person name="Stock S.P."/>
            <person name="Adams B.J."/>
            <person name="Sternberg P.W."/>
            <person name="Mortazavi A."/>
        </authorList>
    </citation>
    <scope>NUCLEOTIDE SEQUENCE [LARGE SCALE GENOMIC DNA]</scope>
    <source>
        <strain evidence="1 2">ALL</strain>
    </source>
</reference>
<name>A0A4U5MCR7_STECR</name>
<comment type="caution">
    <text evidence="1">The sequence shown here is derived from an EMBL/GenBank/DDBJ whole genome shotgun (WGS) entry which is preliminary data.</text>
</comment>
<organism evidence="1 2">
    <name type="scientific">Steinernema carpocapsae</name>
    <name type="common">Entomopathogenic nematode</name>
    <dbReference type="NCBI Taxonomy" id="34508"/>
    <lineage>
        <taxon>Eukaryota</taxon>
        <taxon>Metazoa</taxon>
        <taxon>Ecdysozoa</taxon>
        <taxon>Nematoda</taxon>
        <taxon>Chromadorea</taxon>
        <taxon>Rhabditida</taxon>
        <taxon>Tylenchina</taxon>
        <taxon>Panagrolaimomorpha</taxon>
        <taxon>Strongyloidoidea</taxon>
        <taxon>Steinernematidae</taxon>
        <taxon>Steinernema</taxon>
    </lineage>
</organism>
<gene>
    <name evidence="1" type="ORF">L596_023142</name>
</gene>